<dbReference type="EMBL" id="JAULSN010000005">
    <property type="protein sequence ID" value="KAK3371653.1"/>
    <property type="molecule type" value="Genomic_DNA"/>
</dbReference>
<comment type="caution">
    <text evidence="1">The sequence shown here is derived from an EMBL/GenBank/DDBJ whole genome shotgun (WGS) entry which is preliminary data.</text>
</comment>
<sequence length="238" mass="26963">MSRLHIDQGSVQNMSKAPFQVDMVAQALIRNDARQHFAEHCEIIHKGWALLLDKTTLPDNTTWTDSRVVDAIRALDNIIKCPENNIHLRIAYVQLGRMMTCLKGKIRNGRRHGLFVSKRSQRDATVAINHYLSATGRTDREEVRELIRMSNRWAALPGRYPLLLTTFTDVAERIINQRRITNHNLKALAEEICRVCPTALIVASDYVAKDAELAVRSGPAYDPGRAQEVLGQVKKMLT</sequence>
<organism evidence="1 2">
    <name type="scientific">Lasiosphaeria ovina</name>
    <dbReference type="NCBI Taxonomy" id="92902"/>
    <lineage>
        <taxon>Eukaryota</taxon>
        <taxon>Fungi</taxon>
        <taxon>Dikarya</taxon>
        <taxon>Ascomycota</taxon>
        <taxon>Pezizomycotina</taxon>
        <taxon>Sordariomycetes</taxon>
        <taxon>Sordariomycetidae</taxon>
        <taxon>Sordariales</taxon>
        <taxon>Lasiosphaeriaceae</taxon>
        <taxon>Lasiosphaeria</taxon>
    </lineage>
</organism>
<dbReference type="AlphaFoldDB" id="A0AAE0N668"/>
<protein>
    <submittedName>
        <fullName evidence="1">Uncharacterized protein</fullName>
    </submittedName>
</protein>
<evidence type="ECO:0000313" key="1">
    <source>
        <dbReference type="EMBL" id="KAK3371653.1"/>
    </source>
</evidence>
<accession>A0AAE0N668</accession>
<proteinExistence type="predicted"/>
<dbReference type="Proteomes" id="UP001287356">
    <property type="component" value="Unassembled WGS sequence"/>
</dbReference>
<name>A0AAE0N668_9PEZI</name>
<gene>
    <name evidence="1" type="ORF">B0T24DRAFT_556005</name>
</gene>
<keyword evidence="2" id="KW-1185">Reference proteome</keyword>
<reference evidence="1" key="2">
    <citation type="submission" date="2023-06" db="EMBL/GenBank/DDBJ databases">
        <authorList>
            <consortium name="Lawrence Berkeley National Laboratory"/>
            <person name="Haridas S."/>
            <person name="Hensen N."/>
            <person name="Bonometti L."/>
            <person name="Westerberg I."/>
            <person name="Brannstrom I.O."/>
            <person name="Guillou S."/>
            <person name="Cros-Aarteil S."/>
            <person name="Calhoun S."/>
            <person name="Kuo A."/>
            <person name="Mondo S."/>
            <person name="Pangilinan J."/>
            <person name="Riley R."/>
            <person name="Labutti K."/>
            <person name="Andreopoulos B."/>
            <person name="Lipzen A."/>
            <person name="Chen C."/>
            <person name="Yanf M."/>
            <person name="Daum C."/>
            <person name="Ng V."/>
            <person name="Clum A."/>
            <person name="Steindorff A."/>
            <person name="Ohm R."/>
            <person name="Martin F."/>
            <person name="Silar P."/>
            <person name="Natvig D."/>
            <person name="Lalanne C."/>
            <person name="Gautier V."/>
            <person name="Ament-Velasquez S.L."/>
            <person name="Kruys A."/>
            <person name="Hutchinson M.I."/>
            <person name="Powell A.J."/>
            <person name="Barry K."/>
            <person name="Miller A.N."/>
            <person name="Grigoriev I.V."/>
            <person name="Debuchy R."/>
            <person name="Gladieux P."/>
            <person name="Thoren M.H."/>
            <person name="Johannesson H."/>
        </authorList>
    </citation>
    <scope>NUCLEOTIDE SEQUENCE</scope>
    <source>
        <strain evidence="1">CBS 958.72</strain>
    </source>
</reference>
<reference evidence="1" key="1">
    <citation type="journal article" date="2023" name="Mol. Phylogenet. Evol.">
        <title>Genome-scale phylogeny and comparative genomics of the fungal order Sordariales.</title>
        <authorList>
            <person name="Hensen N."/>
            <person name="Bonometti L."/>
            <person name="Westerberg I."/>
            <person name="Brannstrom I.O."/>
            <person name="Guillou S."/>
            <person name="Cros-Aarteil S."/>
            <person name="Calhoun S."/>
            <person name="Haridas S."/>
            <person name="Kuo A."/>
            <person name="Mondo S."/>
            <person name="Pangilinan J."/>
            <person name="Riley R."/>
            <person name="LaButti K."/>
            <person name="Andreopoulos B."/>
            <person name="Lipzen A."/>
            <person name="Chen C."/>
            <person name="Yan M."/>
            <person name="Daum C."/>
            <person name="Ng V."/>
            <person name="Clum A."/>
            <person name="Steindorff A."/>
            <person name="Ohm R.A."/>
            <person name="Martin F."/>
            <person name="Silar P."/>
            <person name="Natvig D.O."/>
            <person name="Lalanne C."/>
            <person name="Gautier V."/>
            <person name="Ament-Velasquez S.L."/>
            <person name="Kruys A."/>
            <person name="Hutchinson M.I."/>
            <person name="Powell A.J."/>
            <person name="Barry K."/>
            <person name="Miller A.N."/>
            <person name="Grigoriev I.V."/>
            <person name="Debuchy R."/>
            <person name="Gladieux P."/>
            <person name="Hiltunen Thoren M."/>
            <person name="Johannesson H."/>
        </authorList>
    </citation>
    <scope>NUCLEOTIDE SEQUENCE</scope>
    <source>
        <strain evidence="1">CBS 958.72</strain>
    </source>
</reference>
<evidence type="ECO:0000313" key="2">
    <source>
        <dbReference type="Proteomes" id="UP001287356"/>
    </source>
</evidence>